<dbReference type="InterPro" id="IPR002049">
    <property type="entry name" value="LE_dom"/>
</dbReference>
<protein>
    <submittedName>
        <fullName evidence="2">Uncharacterized protein</fullName>
    </submittedName>
</protein>
<name>A0ABQ9UCR9_SAGOE</name>
<feature type="region of interest" description="Disordered" evidence="1">
    <location>
        <begin position="1"/>
        <end position="39"/>
    </location>
</feature>
<dbReference type="CDD" id="cd00055">
    <property type="entry name" value="EGF_Lam"/>
    <property type="match status" value="1"/>
</dbReference>
<feature type="compositionally biased region" description="Polar residues" evidence="1">
    <location>
        <begin position="9"/>
        <end position="23"/>
    </location>
</feature>
<reference evidence="2 3" key="1">
    <citation type="submission" date="2023-05" db="EMBL/GenBank/DDBJ databases">
        <title>B98-5 Cell Line De Novo Hybrid Assembly: An Optical Mapping Approach.</title>
        <authorList>
            <person name="Kananen K."/>
            <person name="Auerbach J.A."/>
            <person name="Kautto E."/>
            <person name="Blachly J.S."/>
        </authorList>
    </citation>
    <scope>NUCLEOTIDE SEQUENCE [LARGE SCALE GENOMIC DNA]</scope>
    <source>
        <strain evidence="2">B95-8</strain>
        <tissue evidence="2">Cell line</tissue>
    </source>
</reference>
<gene>
    <name evidence="2" type="ORF">P7K49_028268</name>
</gene>
<organism evidence="2 3">
    <name type="scientific">Saguinus oedipus</name>
    <name type="common">Cotton-top tamarin</name>
    <name type="synonym">Oedipomidas oedipus</name>
    <dbReference type="NCBI Taxonomy" id="9490"/>
    <lineage>
        <taxon>Eukaryota</taxon>
        <taxon>Metazoa</taxon>
        <taxon>Chordata</taxon>
        <taxon>Craniata</taxon>
        <taxon>Vertebrata</taxon>
        <taxon>Euteleostomi</taxon>
        <taxon>Mammalia</taxon>
        <taxon>Eutheria</taxon>
        <taxon>Euarchontoglires</taxon>
        <taxon>Primates</taxon>
        <taxon>Haplorrhini</taxon>
        <taxon>Platyrrhini</taxon>
        <taxon>Cebidae</taxon>
        <taxon>Callitrichinae</taxon>
        <taxon>Saguinus</taxon>
    </lineage>
</organism>
<accession>A0ABQ9UCR9</accession>
<evidence type="ECO:0000313" key="3">
    <source>
        <dbReference type="Proteomes" id="UP001266305"/>
    </source>
</evidence>
<dbReference type="EMBL" id="JASSZA010000014">
    <property type="protein sequence ID" value="KAK2094530.1"/>
    <property type="molecule type" value="Genomic_DNA"/>
</dbReference>
<keyword evidence="3" id="KW-1185">Reference proteome</keyword>
<sequence>MAKGAGRSIPNNPGDSESSQKSPENICAKERRGVVSKPKKGHPFWTLWWLSHDLSLNGITESELHDVQNEGDAGNQAKKTVFSCSVLCRSAVIDHMSRIAVYELLADADIQLKVHMARFLLHQVCIIPIEEFSAEYVRPQVHCIASYGRFVNQSATCVSLAHETPPTALILDVLSGRPFPRLPQQSSPSLDAVPGVTLKAPQNQVTLRGRVPHLGRYSFVIHFYQAEHPTFPAWVLVDGGRPRAGSFRASFCPHVLGCRDQVIAEGQIEFDISEPEVAVTVKVPEGKSLVLIRVLVMPAENYDYQILHKKSIDKSLEFITNCGKNSFYIDSRPREGLALGSVLFPSLSKRVALSPRGTGTPVDPPVMDFTMRCLGKITVLSYELIRGPHSNTESENTPHRVPSTRKDVSVNPTLFCHLTEQGVSRDTTPLPSLLLCKVPMGSFCDVSFGVLGDGWLSPAESEVGCFPLFRNSRAMSPSHRRCCVEQVPCLVSATPLEPLALTVAPRVGSAHAGPMSSGGSAPAVQQATTDSHTVGTSWKLLESLAVGAALLEASRPLTLTWYFFIPWPACSCGRNLCEEMTGQCRCPPRTIRPQCEACETHSFSFHPMAGCEACNCSRRGTVEAATLECDRDSGQCR</sequence>
<comment type="caution">
    <text evidence="2">The sequence shown here is derived from an EMBL/GenBank/DDBJ whole genome shotgun (WGS) entry which is preliminary data.</text>
</comment>
<evidence type="ECO:0000313" key="2">
    <source>
        <dbReference type="EMBL" id="KAK2094530.1"/>
    </source>
</evidence>
<evidence type="ECO:0000256" key="1">
    <source>
        <dbReference type="SAM" id="MobiDB-lite"/>
    </source>
</evidence>
<dbReference type="Gene3D" id="2.170.300.10">
    <property type="entry name" value="Tie2 ligand-binding domain superfamily"/>
    <property type="match status" value="1"/>
</dbReference>
<proteinExistence type="predicted"/>
<dbReference type="Proteomes" id="UP001266305">
    <property type="component" value="Unassembled WGS sequence"/>
</dbReference>